<dbReference type="RefSeq" id="WP_093918490.1">
    <property type="nucleotide sequence ID" value="NZ_FONW01000001.1"/>
</dbReference>
<keyword evidence="1" id="KW-0732">Signal</keyword>
<feature type="chain" id="PRO_5011641145" evidence="1">
    <location>
        <begin position="26"/>
        <end position="515"/>
    </location>
</feature>
<sequence length="515" mass="58574">MKKRNLFLILAIVLCRYSVTAQSDAATYFAKYITAMKFYEGKELPVNHEKAFQLMKECADEGQMDEAMLKLGVMYKLGLGTQKSDKEAFRWVCKSSRNGNPDSHYLLGVLYKNGLGTQQNFIEAKKAFKKSADLGNAKGKYMLGYMYYRGLGGEQSYKKAVELFNEAEMIGSPIASYMLGVSYKNGYGVKKNQSKSALFLDKAIERGYRHAIKEKRNGRSEVNLKRDQEYKKNITSNLFLEKPIKQENLGNRISGEWQGKQYTFDWSREHILEEVDLKMVIKEENGFFSGEWYENSVLLLSFSGKIIDKVMVFDQARFKALTRRGEQVEMLFTKAKLEMLSANNKYLAGEIESYVPGLKEPGYPMYIIAERVEKLKQQEPDTLVNKTAKVEPEEVVLPAEELAEALEIEQNPSKNGQNGQEQDAMIGFIKEKDAMFKVYPNPAGQSVTIDYELDEKVPAVLSVYNTNGVVVMTKNWTESHKGHNTHQIDFGFTPGTYIVVLNVNGQSFSKIVIKK</sequence>
<dbReference type="Proteomes" id="UP000198964">
    <property type="component" value="Unassembled WGS sequence"/>
</dbReference>
<keyword evidence="4" id="KW-1185">Reference proteome</keyword>
<dbReference type="InterPro" id="IPR011990">
    <property type="entry name" value="TPR-like_helical_dom_sf"/>
</dbReference>
<name>A0A1I2CQ20_9BACT</name>
<evidence type="ECO:0000256" key="1">
    <source>
        <dbReference type="SAM" id="SignalP"/>
    </source>
</evidence>
<dbReference type="GO" id="GO:0036503">
    <property type="term" value="P:ERAD pathway"/>
    <property type="evidence" value="ECO:0007669"/>
    <property type="project" value="TreeGrafter"/>
</dbReference>
<dbReference type="SMART" id="SM00671">
    <property type="entry name" value="SEL1"/>
    <property type="match status" value="5"/>
</dbReference>
<dbReference type="Pfam" id="PF08238">
    <property type="entry name" value="Sel1"/>
    <property type="match status" value="5"/>
</dbReference>
<dbReference type="InterPro" id="IPR006597">
    <property type="entry name" value="Sel1-like"/>
</dbReference>
<protein>
    <submittedName>
        <fullName evidence="3">Por secretion system C-terminal sorting domain-containing protein</fullName>
    </submittedName>
</protein>
<gene>
    <name evidence="3" type="ORF">SAMN05216283_101785</name>
</gene>
<dbReference type="InterPro" id="IPR026444">
    <property type="entry name" value="Secre_tail"/>
</dbReference>
<dbReference type="PANTHER" id="PTHR11102:SF147">
    <property type="entry name" value="SEL1L ADAPTOR SUBUNIT OF ERAD E3 UBIQUITIN LIGASE"/>
    <property type="match status" value="1"/>
</dbReference>
<dbReference type="EMBL" id="FONW01000001">
    <property type="protein sequence ID" value="SFE69850.1"/>
    <property type="molecule type" value="Genomic_DNA"/>
</dbReference>
<dbReference type="Gene3D" id="1.25.40.10">
    <property type="entry name" value="Tetratricopeptide repeat domain"/>
    <property type="match status" value="1"/>
</dbReference>
<dbReference type="STRING" id="655355.SAMN05216283_101785"/>
<dbReference type="AlphaFoldDB" id="A0A1I2CQ20"/>
<evidence type="ECO:0000313" key="3">
    <source>
        <dbReference type="EMBL" id="SFE69850.1"/>
    </source>
</evidence>
<dbReference type="Pfam" id="PF18962">
    <property type="entry name" value="Por_Secre_tail"/>
    <property type="match status" value="1"/>
</dbReference>
<feature type="domain" description="Secretion system C-terminal sorting" evidence="2">
    <location>
        <begin position="438"/>
        <end position="513"/>
    </location>
</feature>
<accession>A0A1I2CQ20</accession>
<organism evidence="3 4">
    <name type="scientific">Sunxiuqinia elliptica</name>
    <dbReference type="NCBI Taxonomy" id="655355"/>
    <lineage>
        <taxon>Bacteria</taxon>
        <taxon>Pseudomonadati</taxon>
        <taxon>Bacteroidota</taxon>
        <taxon>Bacteroidia</taxon>
        <taxon>Marinilabiliales</taxon>
        <taxon>Prolixibacteraceae</taxon>
        <taxon>Sunxiuqinia</taxon>
    </lineage>
</organism>
<dbReference type="SUPFAM" id="SSF81901">
    <property type="entry name" value="HCP-like"/>
    <property type="match status" value="1"/>
</dbReference>
<evidence type="ECO:0000313" key="4">
    <source>
        <dbReference type="Proteomes" id="UP000198964"/>
    </source>
</evidence>
<dbReference type="PANTHER" id="PTHR11102">
    <property type="entry name" value="SEL-1-LIKE PROTEIN"/>
    <property type="match status" value="1"/>
</dbReference>
<dbReference type="InterPro" id="IPR050767">
    <property type="entry name" value="Sel1_AlgK"/>
</dbReference>
<dbReference type="NCBIfam" id="TIGR04183">
    <property type="entry name" value="Por_Secre_tail"/>
    <property type="match status" value="1"/>
</dbReference>
<proteinExistence type="predicted"/>
<feature type="signal peptide" evidence="1">
    <location>
        <begin position="1"/>
        <end position="25"/>
    </location>
</feature>
<reference evidence="3 4" key="1">
    <citation type="submission" date="2016-10" db="EMBL/GenBank/DDBJ databases">
        <authorList>
            <person name="de Groot N.N."/>
        </authorList>
    </citation>
    <scope>NUCLEOTIDE SEQUENCE [LARGE SCALE GENOMIC DNA]</scope>
    <source>
        <strain evidence="3 4">CGMCC 1.9156</strain>
    </source>
</reference>
<evidence type="ECO:0000259" key="2">
    <source>
        <dbReference type="Pfam" id="PF18962"/>
    </source>
</evidence>